<keyword evidence="3" id="KW-0067">ATP-binding</keyword>
<feature type="domain" description="ABC transporter" evidence="4">
    <location>
        <begin position="5"/>
        <end position="265"/>
    </location>
</feature>
<protein>
    <submittedName>
        <fullName evidence="5">Fe-S cluster assembly ATPase SufC</fullName>
    </submittedName>
</protein>
<dbReference type="Proteomes" id="UP000178315">
    <property type="component" value="Unassembled WGS sequence"/>
</dbReference>
<dbReference type="NCBIfam" id="TIGR01978">
    <property type="entry name" value="sufC"/>
    <property type="match status" value="1"/>
</dbReference>
<evidence type="ECO:0000313" key="6">
    <source>
        <dbReference type="Proteomes" id="UP000178315"/>
    </source>
</evidence>
<evidence type="ECO:0000259" key="4">
    <source>
        <dbReference type="PROSITE" id="PS50893"/>
    </source>
</evidence>
<dbReference type="PROSITE" id="PS50893">
    <property type="entry name" value="ABC_TRANSPORTER_2"/>
    <property type="match status" value="1"/>
</dbReference>
<dbReference type="InterPro" id="IPR003439">
    <property type="entry name" value="ABC_transporter-like_ATP-bd"/>
</dbReference>
<dbReference type="Pfam" id="PF00005">
    <property type="entry name" value="ABC_tran"/>
    <property type="match status" value="1"/>
</dbReference>
<comment type="caution">
    <text evidence="5">The sequence shown here is derived from an EMBL/GenBank/DDBJ whole genome shotgun (WGS) entry which is preliminary data.</text>
</comment>
<dbReference type="PANTHER" id="PTHR43204:SF1">
    <property type="entry name" value="ABC TRANSPORTER I FAMILY MEMBER 6, CHLOROPLASTIC"/>
    <property type="match status" value="1"/>
</dbReference>
<dbReference type="PANTHER" id="PTHR43204">
    <property type="entry name" value="ABC TRANSPORTER I FAMILY MEMBER 6, CHLOROPLASTIC"/>
    <property type="match status" value="1"/>
</dbReference>
<evidence type="ECO:0000256" key="2">
    <source>
        <dbReference type="ARBA" id="ARBA00022741"/>
    </source>
</evidence>
<sequence length="269" mass="29897">MQSHFFVKNLYARSQAQKILLGVSLEMRSGEIHAIMGPNGSGKSTLAKVIMGHPGYTVTRGTMRFNKKSIGGLATEERARAGIFLAFQYPIEVPGVNMFSYLRAIYSARFGKKKIVKKLSPGAVKKRGEDEGGVSVEEFQNIIAPILKKLQVKTSFLERSVNEDFSGGEKKKAEIIQMAVLQPRLIILDETDSGLDIDALKIVARGVSSFRPKESIVLIITHYQRILRYIKPDFVHVMKEGRIIESGGGELAKRLERKGYAGLISKDQK</sequence>
<dbReference type="InterPro" id="IPR017871">
    <property type="entry name" value="ABC_transporter-like_CS"/>
</dbReference>
<dbReference type="EMBL" id="MHJU01000003">
    <property type="protein sequence ID" value="OGY74135.1"/>
    <property type="molecule type" value="Genomic_DNA"/>
</dbReference>
<evidence type="ECO:0000256" key="1">
    <source>
        <dbReference type="ARBA" id="ARBA00006216"/>
    </source>
</evidence>
<gene>
    <name evidence="5" type="ORF">A3H61_04355</name>
</gene>
<proteinExistence type="inferred from homology"/>
<dbReference type="PROSITE" id="PS00211">
    <property type="entry name" value="ABC_TRANSPORTER_1"/>
    <property type="match status" value="1"/>
</dbReference>
<organism evidence="5 6">
    <name type="scientific">Candidatus Jacksonbacteria bacterium RIFCSPLOWO2_02_FULL_44_20</name>
    <dbReference type="NCBI Taxonomy" id="1798460"/>
    <lineage>
        <taxon>Bacteria</taxon>
        <taxon>Candidatus Jacksoniibacteriota</taxon>
    </lineage>
</organism>
<reference evidence="5 6" key="1">
    <citation type="journal article" date="2016" name="Nat. Commun.">
        <title>Thousands of microbial genomes shed light on interconnected biogeochemical processes in an aquifer system.</title>
        <authorList>
            <person name="Anantharaman K."/>
            <person name="Brown C.T."/>
            <person name="Hug L.A."/>
            <person name="Sharon I."/>
            <person name="Castelle C.J."/>
            <person name="Probst A.J."/>
            <person name="Thomas B.C."/>
            <person name="Singh A."/>
            <person name="Wilkins M.J."/>
            <person name="Karaoz U."/>
            <person name="Brodie E.L."/>
            <person name="Williams K.H."/>
            <person name="Hubbard S.S."/>
            <person name="Banfield J.F."/>
        </authorList>
    </citation>
    <scope>NUCLEOTIDE SEQUENCE [LARGE SCALE GENOMIC DNA]</scope>
</reference>
<dbReference type="InterPro" id="IPR027417">
    <property type="entry name" value="P-loop_NTPase"/>
</dbReference>
<evidence type="ECO:0000256" key="3">
    <source>
        <dbReference type="ARBA" id="ARBA00022840"/>
    </source>
</evidence>
<keyword evidence="2" id="KW-0547">Nucleotide-binding</keyword>
<dbReference type="SUPFAM" id="SSF52540">
    <property type="entry name" value="P-loop containing nucleoside triphosphate hydrolases"/>
    <property type="match status" value="1"/>
</dbReference>
<dbReference type="CDD" id="cd03217">
    <property type="entry name" value="ABC_FeS_Assembly"/>
    <property type="match status" value="1"/>
</dbReference>
<dbReference type="InterPro" id="IPR003593">
    <property type="entry name" value="AAA+_ATPase"/>
</dbReference>
<dbReference type="SMART" id="SM00382">
    <property type="entry name" value="AAA"/>
    <property type="match status" value="1"/>
</dbReference>
<dbReference type="AlphaFoldDB" id="A0A1G2ABV7"/>
<dbReference type="GO" id="GO:0016887">
    <property type="term" value="F:ATP hydrolysis activity"/>
    <property type="evidence" value="ECO:0007669"/>
    <property type="project" value="InterPro"/>
</dbReference>
<dbReference type="InterPro" id="IPR010230">
    <property type="entry name" value="FeS-cluster_ATPase_SufC"/>
</dbReference>
<dbReference type="Gene3D" id="3.40.50.300">
    <property type="entry name" value="P-loop containing nucleotide triphosphate hydrolases"/>
    <property type="match status" value="1"/>
</dbReference>
<accession>A0A1G2ABV7</accession>
<name>A0A1G2ABV7_9BACT</name>
<dbReference type="GO" id="GO:0005524">
    <property type="term" value="F:ATP binding"/>
    <property type="evidence" value="ECO:0007669"/>
    <property type="project" value="UniProtKB-KW"/>
</dbReference>
<comment type="similarity">
    <text evidence="1">Belongs to the ABC transporter superfamily. Ycf16 family.</text>
</comment>
<evidence type="ECO:0000313" key="5">
    <source>
        <dbReference type="EMBL" id="OGY74135.1"/>
    </source>
</evidence>